<feature type="region of interest" description="Disordered" evidence="4">
    <location>
        <begin position="1"/>
        <end position="33"/>
    </location>
</feature>
<dbReference type="SFLD" id="SFLDG01017">
    <property type="entry name" value="Polyprenyl_Transferase_Like"/>
    <property type="match status" value="1"/>
</dbReference>
<organism evidence="5">
    <name type="scientific">Streptomyces sp. HKI0576</name>
    <dbReference type="NCBI Taxonomy" id="995841"/>
    <lineage>
        <taxon>Bacteria</taxon>
        <taxon>Bacillati</taxon>
        <taxon>Actinomycetota</taxon>
        <taxon>Actinomycetes</taxon>
        <taxon>Kitasatosporales</taxon>
        <taxon>Streptomycetaceae</taxon>
        <taxon>Streptomyces</taxon>
    </lineage>
</organism>
<dbReference type="SFLD" id="SFLDS00005">
    <property type="entry name" value="Isoprenoid_Synthase_Type_I"/>
    <property type="match status" value="1"/>
</dbReference>
<dbReference type="CDD" id="cd00685">
    <property type="entry name" value="Trans_IPPS_HT"/>
    <property type="match status" value="1"/>
</dbReference>
<keyword evidence="1" id="KW-0479">Metal-binding</keyword>
<protein>
    <submittedName>
        <fullName evidence="5">XiaK protein</fullName>
    </submittedName>
</protein>
<gene>
    <name evidence="5" type="primary">xiaK</name>
</gene>
<accession>I7IIB0</accession>
<dbReference type="PANTHER" id="PTHR12001:SF71">
    <property type="entry name" value="(2E,6E)-FARNESYL DIPHOSPHATE SYNTHASE"/>
    <property type="match status" value="1"/>
</dbReference>
<dbReference type="GO" id="GO:0046872">
    <property type="term" value="F:metal ion binding"/>
    <property type="evidence" value="ECO:0007669"/>
    <property type="project" value="UniProtKB-KW"/>
</dbReference>
<sequence length="376" mass="39775">MRHATRQRGSGPPGKTPVPNPVPATPASYGRPVVRMTTTPVPGLTAVLDTTRTLLEPALREAVATHLGPQMNRIARYHFGWSDAEGRPTGAWGGKMIRPNLALLSARAAGAEAEDGLPAAVAIELVHNFSLLHDDIMDGDETRRGRATAWTVFGVPGAILAGDALVAAATCVLLAAPAAGARSATLALTAATRRMIDGQAADSEFERREDVTLAECVRMAGDKTGALLGSACALGADLQGAEPRLVERLEAFGEHIGLAFQLVDDLLGIWGESAHTGKQVGADLRVRKKSLPVVAALNAPGTDELRALYLRPEPLTEPDIRRVTTLVERAGGRDWAQNEADRQIAAAEECLTAVDLPDDVHRAFTEVAGFVVGRRL</sequence>
<dbReference type="GO" id="GO:0008299">
    <property type="term" value="P:isoprenoid biosynthetic process"/>
    <property type="evidence" value="ECO:0007669"/>
    <property type="project" value="InterPro"/>
</dbReference>
<feature type="compositionally biased region" description="Pro residues" evidence="4">
    <location>
        <begin position="14"/>
        <end position="24"/>
    </location>
</feature>
<dbReference type="Pfam" id="PF00348">
    <property type="entry name" value="polyprenyl_synt"/>
    <property type="match status" value="1"/>
</dbReference>
<dbReference type="PROSITE" id="PS00723">
    <property type="entry name" value="POLYPRENYL_SYNTHASE_1"/>
    <property type="match status" value="1"/>
</dbReference>
<keyword evidence="2" id="KW-0460">Magnesium</keyword>
<proteinExistence type="inferred from homology"/>
<evidence type="ECO:0000256" key="3">
    <source>
        <dbReference type="RuleBase" id="RU004466"/>
    </source>
</evidence>
<evidence type="ECO:0000256" key="4">
    <source>
        <dbReference type="SAM" id="MobiDB-lite"/>
    </source>
</evidence>
<dbReference type="InterPro" id="IPR000092">
    <property type="entry name" value="Polyprenyl_synt"/>
</dbReference>
<dbReference type="InterPro" id="IPR033749">
    <property type="entry name" value="Polyprenyl_synt_CS"/>
</dbReference>
<reference evidence="5" key="1">
    <citation type="journal article" date="2012" name="Angew. Chem. Int. Ed. Engl.">
        <title>Bacterial Synthesis of Diverse Indole Terpene Alkaloids by an Unparalleled Cyclization Sequence.</title>
        <authorList>
            <person name="Xu Z."/>
            <person name="Baunach M."/>
            <person name="Ding L."/>
            <person name="Hertweck C."/>
        </authorList>
    </citation>
    <scope>NUCLEOTIDE SEQUENCE</scope>
    <source>
        <strain evidence="5">HKI0576</strain>
    </source>
</reference>
<dbReference type="PROSITE" id="PS00444">
    <property type="entry name" value="POLYPRENYL_SYNTHASE_2"/>
    <property type="match status" value="1"/>
</dbReference>
<evidence type="ECO:0000313" key="5">
    <source>
        <dbReference type="EMBL" id="CCH63737.1"/>
    </source>
</evidence>
<dbReference type="PANTHER" id="PTHR12001">
    <property type="entry name" value="GERANYLGERANYL PYROPHOSPHATE SYNTHASE"/>
    <property type="match status" value="1"/>
</dbReference>
<dbReference type="EMBL" id="HE815466">
    <property type="protein sequence ID" value="CCH63737.1"/>
    <property type="molecule type" value="Genomic_DNA"/>
</dbReference>
<comment type="similarity">
    <text evidence="3">Belongs to the FPP/GGPP synthase family.</text>
</comment>
<dbReference type="Gene3D" id="1.10.600.10">
    <property type="entry name" value="Farnesyl Diphosphate Synthase"/>
    <property type="match status" value="1"/>
</dbReference>
<dbReference type="GO" id="GO:0004659">
    <property type="term" value="F:prenyltransferase activity"/>
    <property type="evidence" value="ECO:0007669"/>
    <property type="project" value="InterPro"/>
</dbReference>
<dbReference type="AlphaFoldDB" id="I7IIB0"/>
<name>I7IIB0_9ACTN</name>
<dbReference type="SUPFAM" id="SSF48576">
    <property type="entry name" value="Terpenoid synthases"/>
    <property type="match status" value="1"/>
</dbReference>
<dbReference type="InterPro" id="IPR008949">
    <property type="entry name" value="Isoprenoid_synthase_dom_sf"/>
</dbReference>
<keyword evidence="3" id="KW-0808">Transferase</keyword>
<evidence type="ECO:0000256" key="1">
    <source>
        <dbReference type="ARBA" id="ARBA00022723"/>
    </source>
</evidence>
<evidence type="ECO:0000256" key="2">
    <source>
        <dbReference type="ARBA" id="ARBA00022842"/>
    </source>
</evidence>